<evidence type="ECO:0000256" key="12">
    <source>
        <dbReference type="ARBA" id="ARBA00022958"/>
    </source>
</evidence>
<keyword evidence="16" id="KW-0479">Metal-binding</keyword>
<dbReference type="PANTHER" id="PTHR34265:SF1">
    <property type="entry name" value="TYPE III PANTOTHENATE KINASE"/>
    <property type="match status" value="1"/>
</dbReference>
<dbReference type="KEGG" id="mmn:midi_00315"/>
<comment type="similarity">
    <text evidence="14 16">Belongs to the type III pantothenate kinase family.</text>
</comment>
<evidence type="ECO:0000256" key="8">
    <source>
        <dbReference type="ARBA" id="ARBA00022679"/>
    </source>
</evidence>
<dbReference type="EMBL" id="CP002130">
    <property type="protein sequence ID" value="AEI88625.1"/>
    <property type="molecule type" value="Genomic_DNA"/>
</dbReference>
<comment type="catalytic activity">
    <reaction evidence="1 16">
        <text>(R)-pantothenate + ATP = (R)-4'-phosphopantothenate + ADP + H(+)</text>
        <dbReference type="Rhea" id="RHEA:16373"/>
        <dbReference type="ChEBI" id="CHEBI:10986"/>
        <dbReference type="ChEBI" id="CHEBI:15378"/>
        <dbReference type="ChEBI" id="CHEBI:29032"/>
        <dbReference type="ChEBI" id="CHEBI:30616"/>
        <dbReference type="ChEBI" id="CHEBI:456216"/>
        <dbReference type="EC" id="2.7.1.33"/>
    </reaction>
</comment>
<feature type="binding site" evidence="16">
    <location>
        <position position="186"/>
    </location>
    <ligand>
        <name>substrate</name>
    </ligand>
</feature>
<dbReference type="InterPro" id="IPR004619">
    <property type="entry name" value="Type_III_PanK"/>
</dbReference>
<feature type="binding site" evidence="16">
    <location>
        <position position="131"/>
    </location>
    <ligand>
        <name>ATP</name>
        <dbReference type="ChEBI" id="CHEBI:30616"/>
    </ligand>
</feature>
<dbReference type="AlphaFoldDB" id="F7XVC6"/>
<proteinExistence type="inferred from homology"/>
<dbReference type="GO" id="GO:0005524">
    <property type="term" value="F:ATP binding"/>
    <property type="evidence" value="ECO:0007669"/>
    <property type="project" value="UniProtKB-UniRule"/>
</dbReference>
<comment type="subcellular location">
    <subcellularLocation>
        <location evidence="3 16">Cytoplasm</location>
    </subcellularLocation>
</comment>
<dbReference type="RefSeq" id="WP_013950840.1">
    <property type="nucleotide sequence ID" value="NC_015722.1"/>
</dbReference>
<dbReference type="Gene3D" id="3.30.420.40">
    <property type="match status" value="2"/>
</dbReference>
<evidence type="ECO:0000256" key="1">
    <source>
        <dbReference type="ARBA" id="ARBA00001206"/>
    </source>
</evidence>
<dbReference type="Pfam" id="PF03309">
    <property type="entry name" value="Pan_kinase"/>
    <property type="match status" value="1"/>
</dbReference>
<keyword evidence="10 16" id="KW-0418">Kinase</keyword>
<reference evidence="17 18" key="1">
    <citation type="journal article" date="2011" name="Mol. Biol. Evol.">
        <title>Phylogenomic evidence for the presence of a flagellum and cbb3 oxidase in the free-living mitochondrial ancestor.</title>
        <authorList>
            <person name="Sassera D."/>
            <person name="Lo N."/>
            <person name="Epis S."/>
            <person name="D'Auria G."/>
            <person name="Montagna M."/>
            <person name="Comandatore F."/>
            <person name="Horner D."/>
            <person name="Pereto J."/>
            <person name="Luciano A.M."/>
            <person name="Franciosi F."/>
            <person name="Ferri E."/>
            <person name="Crotti E."/>
            <person name="Bazzocchi C."/>
            <person name="Daffonchio D."/>
            <person name="Sacchi L."/>
            <person name="Moya A."/>
            <person name="Latorre A."/>
            <person name="Bandi C."/>
        </authorList>
    </citation>
    <scope>NUCLEOTIDE SEQUENCE [LARGE SCALE GENOMIC DNA]</scope>
    <source>
        <strain evidence="17 18">IricVA</strain>
    </source>
</reference>
<dbReference type="GO" id="GO:0005737">
    <property type="term" value="C:cytoplasm"/>
    <property type="evidence" value="ECO:0007669"/>
    <property type="project" value="UniProtKB-SubCell"/>
</dbReference>
<keyword evidence="13 16" id="KW-0173">Coenzyme A biosynthesis</keyword>
<feature type="binding site" evidence="16">
    <location>
        <begin position="106"/>
        <end position="109"/>
    </location>
    <ligand>
        <name>substrate</name>
    </ligand>
</feature>
<comment type="cofactor">
    <cofactor evidence="2">
        <name>K(+)</name>
        <dbReference type="ChEBI" id="CHEBI:29103"/>
    </cofactor>
</comment>
<dbReference type="HAMAP" id="MF_01274">
    <property type="entry name" value="Pantothen_kinase_3"/>
    <property type="match status" value="1"/>
</dbReference>
<organism evidence="17 18">
    <name type="scientific">Midichloria mitochondrii (strain IricVA)</name>
    <dbReference type="NCBI Taxonomy" id="696127"/>
    <lineage>
        <taxon>Bacteria</taxon>
        <taxon>Pseudomonadati</taxon>
        <taxon>Pseudomonadota</taxon>
        <taxon>Alphaproteobacteria</taxon>
        <taxon>Rickettsiales</taxon>
        <taxon>Candidatus Midichloriaceae</taxon>
        <taxon>Candidatus Midichloria</taxon>
    </lineage>
</organism>
<feature type="binding site" evidence="16">
    <location>
        <begin position="6"/>
        <end position="13"/>
    </location>
    <ligand>
        <name>ATP</name>
        <dbReference type="ChEBI" id="CHEBI:30616"/>
    </ligand>
</feature>
<evidence type="ECO:0000256" key="3">
    <source>
        <dbReference type="ARBA" id="ARBA00004496"/>
    </source>
</evidence>
<keyword evidence="12 16" id="KW-0630">Potassium</keyword>
<dbReference type="STRING" id="696127.midi_00315"/>
<evidence type="ECO:0000313" key="18">
    <source>
        <dbReference type="Proteomes" id="UP000006639"/>
    </source>
</evidence>
<dbReference type="NCBIfam" id="TIGR00671">
    <property type="entry name" value="baf"/>
    <property type="match status" value="1"/>
</dbReference>
<accession>F7XVC6</accession>
<keyword evidence="18" id="KW-1185">Reference proteome</keyword>
<dbReference type="EC" id="2.7.1.33" evidence="6 16"/>
<evidence type="ECO:0000256" key="6">
    <source>
        <dbReference type="ARBA" id="ARBA00012102"/>
    </source>
</evidence>
<evidence type="ECO:0000256" key="16">
    <source>
        <dbReference type="HAMAP-Rule" id="MF_01274"/>
    </source>
</evidence>
<dbReference type="OrthoDB" id="9804707at2"/>
<dbReference type="SUPFAM" id="SSF53067">
    <property type="entry name" value="Actin-like ATPase domain"/>
    <property type="match status" value="2"/>
</dbReference>
<dbReference type="CDD" id="cd24015">
    <property type="entry name" value="ASKHA_NBD_PanK-III"/>
    <property type="match status" value="1"/>
</dbReference>
<sequence>MLVVVDIGNTNTVFGFFEDDELILQTRIKTDITRTEDEFFAFLILILTQNQLALEKIEAAAISCVVPMALSGVQRFFQKYCKMSPLLVSHDKHHVSVAGTPAPHLGSDLAVNAIAATELFKDHCLIVDFGTATTFSLLEYNKSKINYLGVAIAPGLNSIMQSMRKHSAQLPSLNFQKANTVLGTTTTKAMLAGSYFGFTGMVEKLIDTMKEEYKYPIKVVATGGLSVLMEDLTSKIDFIEPNLTLLGLKYFYLLNKKI</sequence>
<evidence type="ECO:0000256" key="9">
    <source>
        <dbReference type="ARBA" id="ARBA00022741"/>
    </source>
</evidence>
<evidence type="ECO:0000256" key="14">
    <source>
        <dbReference type="ARBA" id="ARBA00038036"/>
    </source>
</evidence>
<comment type="pathway">
    <text evidence="4 16">Cofactor biosynthesis; coenzyme A biosynthesis; CoA from (R)-pantothenate: step 1/5.</text>
</comment>
<dbReference type="GO" id="GO:0015937">
    <property type="term" value="P:coenzyme A biosynthetic process"/>
    <property type="evidence" value="ECO:0007669"/>
    <property type="project" value="UniProtKB-UniRule"/>
</dbReference>
<dbReference type="PANTHER" id="PTHR34265">
    <property type="entry name" value="TYPE III PANTOTHENATE KINASE"/>
    <property type="match status" value="1"/>
</dbReference>
<feature type="active site" description="Proton acceptor" evidence="16">
    <location>
        <position position="108"/>
    </location>
</feature>
<comment type="function">
    <text evidence="16">Catalyzes the phosphorylation of pantothenate (Pan), the first step in CoA biosynthesis.</text>
</comment>
<evidence type="ECO:0000256" key="10">
    <source>
        <dbReference type="ARBA" id="ARBA00022777"/>
    </source>
</evidence>
<comment type="cofactor">
    <cofactor evidence="16">
        <name>NH4(+)</name>
        <dbReference type="ChEBI" id="CHEBI:28938"/>
    </cofactor>
    <cofactor evidence="16">
        <name>K(+)</name>
        <dbReference type="ChEBI" id="CHEBI:29103"/>
    </cofactor>
    <text evidence="16">A monovalent cation. Ammonium or potassium.</text>
</comment>
<evidence type="ECO:0000256" key="13">
    <source>
        <dbReference type="ARBA" id="ARBA00022993"/>
    </source>
</evidence>
<evidence type="ECO:0000256" key="11">
    <source>
        <dbReference type="ARBA" id="ARBA00022840"/>
    </source>
</evidence>
<protein>
    <recommendedName>
        <fullName evidence="15 16">Type III pantothenate kinase</fullName>
        <ecNumber evidence="6 16">2.7.1.33</ecNumber>
    </recommendedName>
    <alternativeName>
        <fullName evidence="16">PanK-III</fullName>
    </alternativeName>
    <alternativeName>
        <fullName evidence="16">Pantothenic acid kinase</fullName>
    </alternativeName>
</protein>
<evidence type="ECO:0000256" key="15">
    <source>
        <dbReference type="ARBA" id="ARBA00040883"/>
    </source>
</evidence>
<evidence type="ECO:0000256" key="7">
    <source>
        <dbReference type="ARBA" id="ARBA00022490"/>
    </source>
</evidence>
<keyword evidence="7 16" id="KW-0963">Cytoplasm</keyword>
<dbReference type="UniPathway" id="UPA00241">
    <property type="reaction ID" value="UER00352"/>
</dbReference>
<evidence type="ECO:0000256" key="2">
    <source>
        <dbReference type="ARBA" id="ARBA00001958"/>
    </source>
</evidence>
<dbReference type="InterPro" id="IPR043129">
    <property type="entry name" value="ATPase_NBD"/>
</dbReference>
<feature type="binding site" evidence="16">
    <location>
        <position position="128"/>
    </location>
    <ligand>
        <name>K(+)</name>
        <dbReference type="ChEBI" id="CHEBI:29103"/>
    </ligand>
</feature>
<dbReference type="Proteomes" id="UP000006639">
    <property type="component" value="Chromosome"/>
</dbReference>
<keyword evidence="11 16" id="KW-0067">ATP-binding</keyword>
<name>F7XVC6_MIDMI</name>
<evidence type="ECO:0000256" key="5">
    <source>
        <dbReference type="ARBA" id="ARBA00011738"/>
    </source>
</evidence>
<gene>
    <name evidence="16" type="primary">coaX</name>
    <name evidence="17" type="ordered locus">midi_00315</name>
</gene>
<keyword evidence="8 16" id="KW-0808">Transferase</keyword>
<comment type="caution">
    <text evidence="16">Lacks conserved residue(s) required for the propagation of feature annotation.</text>
</comment>
<evidence type="ECO:0000313" key="17">
    <source>
        <dbReference type="EMBL" id="AEI88625.1"/>
    </source>
</evidence>
<dbReference type="GO" id="GO:0004594">
    <property type="term" value="F:pantothenate kinase activity"/>
    <property type="evidence" value="ECO:0007669"/>
    <property type="project" value="UniProtKB-UniRule"/>
</dbReference>
<dbReference type="GO" id="GO:0046872">
    <property type="term" value="F:metal ion binding"/>
    <property type="evidence" value="ECO:0007669"/>
    <property type="project" value="UniProtKB-KW"/>
</dbReference>
<comment type="subunit">
    <text evidence="5 16">Homodimer.</text>
</comment>
<evidence type="ECO:0000256" key="4">
    <source>
        <dbReference type="ARBA" id="ARBA00005225"/>
    </source>
</evidence>
<keyword evidence="9 16" id="KW-0547">Nucleotide-binding</keyword>
<dbReference type="HOGENOM" id="CLU_066627_1_0_5"/>